<feature type="region of interest" description="Disordered" evidence="10">
    <location>
        <begin position="435"/>
        <end position="465"/>
    </location>
</feature>
<dbReference type="InterPro" id="IPR035500">
    <property type="entry name" value="NHR-like_dom_sf"/>
</dbReference>
<keyword evidence="4" id="KW-0862">Zinc</keyword>
<dbReference type="InterPro" id="IPR000536">
    <property type="entry name" value="Nucl_hrmn_rcpt_lig-bd"/>
</dbReference>
<keyword evidence="2" id="KW-0479">Metal-binding</keyword>
<dbReference type="EMBL" id="JTDE01000232">
    <property type="protein sequence ID" value="KAF7261890.1"/>
    <property type="molecule type" value="Genomic_DNA"/>
</dbReference>
<evidence type="ECO:0000256" key="6">
    <source>
        <dbReference type="ARBA" id="ARBA00023125"/>
    </source>
</evidence>
<dbReference type="FunFam" id="3.30.50.10:FF:000006">
    <property type="entry name" value="Nuclear receptor subfamily 5 group A member"/>
    <property type="match status" value="1"/>
</dbReference>
<feature type="compositionally biased region" description="Basic and acidic residues" evidence="10">
    <location>
        <begin position="236"/>
        <end position="248"/>
    </location>
</feature>
<keyword evidence="9" id="KW-0539">Nucleus</keyword>
<dbReference type="SMART" id="SM00430">
    <property type="entry name" value="HOLI"/>
    <property type="match status" value="1"/>
</dbReference>
<dbReference type="Gene3D" id="1.10.565.10">
    <property type="entry name" value="Retinoid X Receptor"/>
    <property type="match status" value="1"/>
</dbReference>
<dbReference type="InterPro" id="IPR001723">
    <property type="entry name" value="Nuclear_hrmn_rcpt"/>
</dbReference>
<evidence type="ECO:0000313" key="13">
    <source>
        <dbReference type="EMBL" id="KAF7261890.1"/>
    </source>
</evidence>
<evidence type="ECO:0000259" key="11">
    <source>
        <dbReference type="PROSITE" id="PS51030"/>
    </source>
</evidence>
<feature type="compositionally biased region" description="Acidic residues" evidence="10">
    <location>
        <begin position="250"/>
        <end position="266"/>
    </location>
</feature>
<dbReference type="GO" id="GO:0005634">
    <property type="term" value="C:nucleus"/>
    <property type="evidence" value="ECO:0007669"/>
    <property type="project" value="UniProtKB-SubCell"/>
</dbReference>
<sequence>MATSRKVRSSLSLSHLIGPPPPDLLFPHLWNSPIATSSNYDTLKFISTLRTSVAEPFSVPLSIKTDASVDQTISLSSLIKPTTSTFPTNKYSQDTPPHRTAYDVNYTGKLAVPLPWSSTLPNQQSAMAFSERKPLVNNAFYQSKIPVHCGIKREFPHLSDSLHNRLSEEHVTKVGRQCNPSNKSMYTANRREETSRDFYMRNRFGRWTAGTHFSSPAGEKVSKFKRLRRNSPRTNRTLDGEEVFHASEEQCNEDDEDDDEEEEEDEGGRSELHDETETGSKHSQNVECVVCGDKSSGKHYGQHTCEGCKSFFKRSVRRKLTYTCRGNRQCSIDVHHRNQCQYCRFQKCVKAGMRKEAVQQGRLPPFPSIYNPYFGNSPYLGPIPSILPVNGSFPGPTFYAHFISVLLRAEPLSQRHSTITMAFLRRTGFSWFGTPQTSKPSPTSNEMKGADTTNQSTTLSESVKPATEHSCYSKKELNDCDKDFAIRILLTVVEWAKNISLFSDLPLQDQLLLLRNAWPELFILNMAHNGPLSPSPINDEIKSNVRVSPHQCGTHVNFIQSKPRDTASSDPSLFLNESGALKYPSVSPIISEPNEACRKKQGINNMDCFQDQLERLRMLQLDMPEFVCLKGIVLFNSEVADLTDPITVECIQEKIQSALEEYGRHQFAHHQPFRFGRLLLRLPKLRQVTAERLQHLFFPQLGGELSMEQVIKDILLHGPPPTAVPGGIDRLSQRELDYNSNLLKFYAYCAPGIPSQQGTGLGINGCSRNFNVSDLKDELQGRSQLSSFNHLHSPPGFVNSRGPQCMDPITHTRSPLVTPDLRNQYNPESVTSLLGNSILYPSVRSTRFEECTNQTKSTFMITQSHPSAQVKGPTFDQVKGQQISAREFPRPIVNSSSKEVGSTVQTDPHTAFAGTQQTQDYVRLSKHLSFGTHTPEPVDNAKDTGKTNLIEEDIYKSSSSNSLDRPINFSDPFTTTSSTPSVCTTPSTIQLYYAVMRHQLSLLHKHTSSLLSNDTADFTRPLPRSTMWTLPSFNKTQQSLEEVEHIHH</sequence>
<dbReference type="CDD" id="cd06916">
    <property type="entry name" value="NR_DBD_like"/>
    <property type="match status" value="1"/>
</dbReference>
<dbReference type="PRINTS" id="PR00398">
    <property type="entry name" value="STRDHORMONER"/>
</dbReference>
<evidence type="ECO:0000256" key="9">
    <source>
        <dbReference type="ARBA" id="ARBA00023242"/>
    </source>
</evidence>
<keyword evidence="7" id="KW-0804">Transcription</keyword>
<comment type="subcellular location">
    <subcellularLocation>
        <location evidence="1">Nucleus</location>
    </subcellularLocation>
</comment>
<reference evidence="13" key="1">
    <citation type="submission" date="2019-07" db="EMBL/GenBank/DDBJ databases">
        <title>Annotation for the trematode Paragonimus miyazaki's.</title>
        <authorList>
            <person name="Choi Y.-J."/>
        </authorList>
    </citation>
    <scope>NUCLEOTIDE SEQUENCE</scope>
    <source>
        <strain evidence="13">Japan</strain>
    </source>
</reference>
<accession>A0A8S9Z881</accession>
<dbReference type="InterPro" id="IPR001628">
    <property type="entry name" value="Znf_hrmn_rcpt"/>
</dbReference>
<dbReference type="SUPFAM" id="SSF48508">
    <property type="entry name" value="Nuclear receptor ligand-binding domain"/>
    <property type="match status" value="1"/>
</dbReference>
<keyword evidence="5" id="KW-0805">Transcription regulation</keyword>
<gene>
    <name evidence="13" type="ORF">EG68_00758</name>
</gene>
<evidence type="ECO:0000256" key="2">
    <source>
        <dbReference type="ARBA" id="ARBA00022723"/>
    </source>
</evidence>
<keyword evidence="8" id="KW-0675">Receptor</keyword>
<evidence type="ECO:0000256" key="1">
    <source>
        <dbReference type="ARBA" id="ARBA00004123"/>
    </source>
</evidence>
<dbReference type="PROSITE" id="PS51030">
    <property type="entry name" value="NUCLEAR_REC_DBD_2"/>
    <property type="match status" value="1"/>
</dbReference>
<feature type="domain" description="Nuclear receptor" evidence="11">
    <location>
        <begin position="285"/>
        <end position="360"/>
    </location>
</feature>
<dbReference type="GO" id="GO:0008270">
    <property type="term" value="F:zinc ion binding"/>
    <property type="evidence" value="ECO:0007669"/>
    <property type="project" value="UniProtKB-KW"/>
</dbReference>
<evidence type="ECO:0000256" key="8">
    <source>
        <dbReference type="ARBA" id="ARBA00023170"/>
    </source>
</evidence>
<dbReference type="PRINTS" id="PR00047">
    <property type="entry name" value="STROIDFINGER"/>
</dbReference>
<dbReference type="InterPro" id="IPR050274">
    <property type="entry name" value="Nuclear_hormone_rcpt_NR2"/>
</dbReference>
<keyword evidence="14" id="KW-1185">Reference proteome</keyword>
<evidence type="ECO:0000256" key="5">
    <source>
        <dbReference type="ARBA" id="ARBA00023015"/>
    </source>
</evidence>
<feature type="domain" description="NR LBD" evidence="12">
    <location>
        <begin position="455"/>
        <end position="718"/>
    </location>
</feature>
<evidence type="ECO:0000256" key="3">
    <source>
        <dbReference type="ARBA" id="ARBA00022771"/>
    </source>
</evidence>
<name>A0A8S9Z881_9TREM</name>
<evidence type="ECO:0000256" key="10">
    <source>
        <dbReference type="SAM" id="MobiDB-lite"/>
    </source>
</evidence>
<evidence type="ECO:0000256" key="7">
    <source>
        <dbReference type="ARBA" id="ARBA00023163"/>
    </source>
</evidence>
<comment type="caution">
    <text evidence="13">The sequence shown here is derived from an EMBL/GenBank/DDBJ whole genome shotgun (WGS) entry which is preliminary data.</text>
</comment>
<dbReference type="SUPFAM" id="SSF57716">
    <property type="entry name" value="Glucocorticoid receptor-like (DNA-binding domain)"/>
    <property type="match status" value="1"/>
</dbReference>
<dbReference type="InterPro" id="IPR013088">
    <property type="entry name" value="Znf_NHR/GATA"/>
</dbReference>
<dbReference type="GO" id="GO:0043565">
    <property type="term" value="F:sequence-specific DNA binding"/>
    <property type="evidence" value="ECO:0007669"/>
    <property type="project" value="InterPro"/>
</dbReference>
<feature type="region of interest" description="Disordered" evidence="10">
    <location>
        <begin position="209"/>
        <end position="281"/>
    </location>
</feature>
<evidence type="ECO:0000259" key="12">
    <source>
        <dbReference type="PROSITE" id="PS51843"/>
    </source>
</evidence>
<dbReference type="AlphaFoldDB" id="A0A8S9Z881"/>
<feature type="compositionally biased region" description="Polar residues" evidence="10">
    <location>
        <begin position="435"/>
        <end position="461"/>
    </location>
</feature>
<evidence type="ECO:0000256" key="4">
    <source>
        <dbReference type="ARBA" id="ARBA00022833"/>
    </source>
</evidence>
<dbReference type="Gene3D" id="3.30.50.10">
    <property type="entry name" value="Erythroid Transcription Factor GATA-1, subunit A"/>
    <property type="match status" value="1"/>
</dbReference>
<dbReference type="OrthoDB" id="5771769at2759"/>
<dbReference type="SMART" id="SM00399">
    <property type="entry name" value="ZnF_C4"/>
    <property type="match status" value="1"/>
</dbReference>
<dbReference type="PROSITE" id="PS00031">
    <property type="entry name" value="NUCLEAR_REC_DBD_1"/>
    <property type="match status" value="1"/>
</dbReference>
<dbReference type="PROSITE" id="PS51843">
    <property type="entry name" value="NR_LBD"/>
    <property type="match status" value="1"/>
</dbReference>
<feature type="compositionally biased region" description="Basic and acidic residues" evidence="10">
    <location>
        <begin position="267"/>
        <end position="280"/>
    </location>
</feature>
<dbReference type="Pfam" id="PF00105">
    <property type="entry name" value="zf-C4"/>
    <property type="match status" value="1"/>
</dbReference>
<dbReference type="PANTHER" id="PTHR24083">
    <property type="entry name" value="NUCLEAR HORMONE RECEPTOR"/>
    <property type="match status" value="1"/>
</dbReference>
<evidence type="ECO:0000313" key="14">
    <source>
        <dbReference type="Proteomes" id="UP000822476"/>
    </source>
</evidence>
<keyword evidence="6" id="KW-0238">DNA-binding</keyword>
<dbReference type="Proteomes" id="UP000822476">
    <property type="component" value="Unassembled WGS sequence"/>
</dbReference>
<dbReference type="GO" id="GO:0003700">
    <property type="term" value="F:DNA-binding transcription factor activity"/>
    <property type="evidence" value="ECO:0007669"/>
    <property type="project" value="InterPro"/>
</dbReference>
<keyword evidence="3" id="KW-0863">Zinc-finger</keyword>
<dbReference type="Pfam" id="PF00104">
    <property type="entry name" value="Hormone_recep"/>
    <property type="match status" value="2"/>
</dbReference>
<organism evidence="13 14">
    <name type="scientific">Paragonimus skrjabini miyazakii</name>
    <dbReference type="NCBI Taxonomy" id="59628"/>
    <lineage>
        <taxon>Eukaryota</taxon>
        <taxon>Metazoa</taxon>
        <taxon>Spiralia</taxon>
        <taxon>Lophotrochozoa</taxon>
        <taxon>Platyhelminthes</taxon>
        <taxon>Trematoda</taxon>
        <taxon>Digenea</taxon>
        <taxon>Plagiorchiida</taxon>
        <taxon>Troglotremata</taxon>
        <taxon>Troglotrematidae</taxon>
        <taxon>Paragonimus</taxon>
    </lineage>
</organism>
<protein>
    <submittedName>
        <fullName evidence="13">Uncharacterized protein</fullName>
    </submittedName>
</protein>
<proteinExistence type="predicted"/>